<feature type="compositionally biased region" description="Acidic residues" evidence="4">
    <location>
        <begin position="720"/>
        <end position="732"/>
    </location>
</feature>
<feature type="compositionally biased region" description="Basic and acidic residues" evidence="4">
    <location>
        <begin position="156"/>
        <end position="168"/>
    </location>
</feature>
<dbReference type="PANTHER" id="PTHR14396">
    <property type="entry name" value="CLASPIN"/>
    <property type="match status" value="1"/>
</dbReference>
<accession>A0A2G8JH32</accession>
<feature type="region of interest" description="Disordered" evidence="4">
    <location>
        <begin position="838"/>
        <end position="884"/>
    </location>
</feature>
<dbReference type="GO" id="GO:0010997">
    <property type="term" value="F:anaphase-promoting complex binding"/>
    <property type="evidence" value="ECO:0007669"/>
    <property type="project" value="TreeGrafter"/>
</dbReference>
<feature type="region of interest" description="Disordered" evidence="4">
    <location>
        <begin position="1"/>
        <end position="284"/>
    </location>
</feature>
<dbReference type="GO" id="GO:0005634">
    <property type="term" value="C:nucleus"/>
    <property type="evidence" value="ECO:0007669"/>
    <property type="project" value="UniProtKB-SubCell"/>
</dbReference>
<dbReference type="OrthoDB" id="5859781at2759"/>
<feature type="compositionally biased region" description="Basic and acidic residues" evidence="4">
    <location>
        <begin position="213"/>
        <end position="237"/>
    </location>
</feature>
<dbReference type="GO" id="GO:0007095">
    <property type="term" value="P:mitotic G2 DNA damage checkpoint signaling"/>
    <property type="evidence" value="ECO:0007669"/>
    <property type="project" value="TreeGrafter"/>
</dbReference>
<feature type="compositionally biased region" description="Basic and acidic residues" evidence="4">
    <location>
        <begin position="740"/>
        <end position="759"/>
    </location>
</feature>
<feature type="compositionally biased region" description="Basic and acidic residues" evidence="4">
    <location>
        <begin position="58"/>
        <end position="67"/>
    </location>
</feature>
<feature type="region of interest" description="Disordered" evidence="4">
    <location>
        <begin position="704"/>
        <end position="772"/>
    </location>
</feature>
<organism evidence="5 6">
    <name type="scientific">Stichopus japonicus</name>
    <name type="common">Sea cucumber</name>
    <dbReference type="NCBI Taxonomy" id="307972"/>
    <lineage>
        <taxon>Eukaryota</taxon>
        <taxon>Metazoa</taxon>
        <taxon>Echinodermata</taxon>
        <taxon>Eleutherozoa</taxon>
        <taxon>Echinozoa</taxon>
        <taxon>Holothuroidea</taxon>
        <taxon>Aspidochirotacea</taxon>
        <taxon>Aspidochirotida</taxon>
        <taxon>Stichopodidae</taxon>
        <taxon>Apostichopus</taxon>
    </lineage>
</organism>
<feature type="compositionally biased region" description="Polar residues" evidence="4">
    <location>
        <begin position="871"/>
        <end position="884"/>
    </location>
</feature>
<proteinExistence type="predicted"/>
<dbReference type="InterPro" id="IPR024146">
    <property type="entry name" value="Claspin"/>
</dbReference>
<protein>
    <submittedName>
        <fullName evidence="5">Putative claspin</fullName>
    </submittedName>
</protein>
<feature type="compositionally biased region" description="Basic residues" evidence="4">
    <location>
        <begin position="119"/>
        <end position="129"/>
    </location>
</feature>
<dbReference type="PANTHER" id="PTHR14396:SF10">
    <property type="entry name" value="CLASPIN"/>
    <property type="match status" value="1"/>
</dbReference>
<feature type="compositionally biased region" description="Low complexity" evidence="4">
    <location>
        <begin position="170"/>
        <end position="192"/>
    </location>
</feature>
<name>A0A2G8JH32_STIJA</name>
<evidence type="ECO:0000313" key="5">
    <source>
        <dbReference type="EMBL" id="PIK35061.1"/>
    </source>
</evidence>
<feature type="region of interest" description="Disordered" evidence="4">
    <location>
        <begin position="618"/>
        <end position="644"/>
    </location>
</feature>
<feature type="compositionally biased region" description="Basic and acidic residues" evidence="4">
    <location>
        <begin position="543"/>
        <end position="553"/>
    </location>
</feature>
<evidence type="ECO:0000256" key="4">
    <source>
        <dbReference type="SAM" id="MobiDB-lite"/>
    </source>
</evidence>
<feature type="compositionally biased region" description="Acidic residues" evidence="4">
    <location>
        <begin position="627"/>
        <end position="644"/>
    </location>
</feature>
<sequence>MAYNIDNEEMGGGEGEEEEEEEEEEAELSDGDMSDEEYRMGAEVDSEEDDEDFNPDDEIVREKHMFADDEAEDDDDEDSEGEVADDNVRKVESNSQKKMTPKPSDGNEDSGDEISPQSRKTKASSKRRILLSDDEDDEDDDFQETSEIKSQIIHQAPKETVKIPDIHQETSTLSSSSSKTSSVKKSDSSSVTHYFPDVGKTMDLFDSTSSLTDDIKNNDLTSDDKQTTFNLKEHLGRQDSVTSKTSEADNNSVTSLDNSFEMFPATIPPYQPRRESLDDSDDLKSKENFMPFSKAKISLNTAQLSTSKFPELSLPVEDSQDLFQMDTPSLMMPDSQRETETQNFRFSFDEDETQTQFLDGNGFLKLKSSAKRPGPRKIFQTENASEGNMDELLGLCSGQFNQDDARSGKVFHNENASQGNMDELLGLCSGRFSKQDDTDSPKVYKNEVNTQGNMNELLGLCSGQFKEDREDKEGTPRVLQSQTSFRKGLFSQMKSQDNVSELIGLCSGNFSSQLEEDKIDKSMQKESSDKDSESSFSLVFDQETLKEELREDKQEEDGESSDDEPIILTRKKKPVTKQKEEEDELLLAYDSEDELEVNRNAFKGKTYSKFAKKKFFEQEAELSGSDADSDEDYDAEEEPDELELDREVEEQFKDTEELREQVNEIHMKATDDEDARRLRLFKELYLRDGDLHSEKSRVRRFRWKHLDEMEMDGGGGGNGDSEDEGAEEDDQDTQWRLQRYQREQWLKEQDKETGQKEATEEPPPVLVEDEDSQFPLSMKIVSRNNSKAQTWLLPQRKKQELEKLASVVKPLANITRPKNNRGFIFQSLSQTNMETEKLIQPSKVKRSISVQGTSGQHLEGPQSKKPKLERSVSQTSSGSIFNHF</sequence>
<comment type="caution">
    <text evidence="5">The sequence shown here is derived from an EMBL/GenBank/DDBJ whole genome shotgun (WGS) entry which is preliminary data.</text>
</comment>
<keyword evidence="2" id="KW-0597">Phosphoprotein</keyword>
<evidence type="ECO:0000256" key="1">
    <source>
        <dbReference type="ARBA" id="ARBA00004123"/>
    </source>
</evidence>
<evidence type="ECO:0000313" key="6">
    <source>
        <dbReference type="Proteomes" id="UP000230750"/>
    </source>
</evidence>
<gene>
    <name evidence="5" type="ORF">BSL78_28112</name>
</gene>
<dbReference type="EMBL" id="MRZV01001997">
    <property type="protein sequence ID" value="PIK35061.1"/>
    <property type="molecule type" value="Genomic_DNA"/>
</dbReference>
<keyword evidence="6" id="KW-1185">Reference proteome</keyword>
<feature type="compositionally biased region" description="Acidic residues" evidence="4">
    <location>
        <begin position="554"/>
        <end position="565"/>
    </location>
</feature>
<dbReference type="STRING" id="307972.A0A2G8JH32"/>
<evidence type="ECO:0000256" key="2">
    <source>
        <dbReference type="ARBA" id="ARBA00022553"/>
    </source>
</evidence>
<feature type="compositionally biased region" description="Basic and acidic residues" evidence="4">
    <location>
        <begin position="518"/>
        <end position="533"/>
    </location>
</feature>
<feature type="compositionally biased region" description="Polar residues" evidence="4">
    <location>
        <begin position="239"/>
        <end position="258"/>
    </location>
</feature>
<dbReference type="Proteomes" id="UP000230750">
    <property type="component" value="Unassembled WGS sequence"/>
</dbReference>
<comment type="subcellular location">
    <subcellularLocation>
        <location evidence="1">Nucleus</location>
    </subcellularLocation>
</comment>
<feature type="compositionally biased region" description="Acidic residues" evidence="4">
    <location>
        <begin position="132"/>
        <end position="144"/>
    </location>
</feature>
<feature type="compositionally biased region" description="Basic and acidic residues" evidence="4">
    <location>
        <begin position="272"/>
        <end position="284"/>
    </location>
</feature>
<dbReference type="GO" id="GO:0033314">
    <property type="term" value="P:mitotic DNA replication checkpoint signaling"/>
    <property type="evidence" value="ECO:0007669"/>
    <property type="project" value="TreeGrafter"/>
</dbReference>
<feature type="compositionally biased region" description="Acidic residues" evidence="4">
    <location>
        <begin position="44"/>
        <end position="57"/>
    </location>
</feature>
<keyword evidence="3" id="KW-0539">Nucleus</keyword>
<evidence type="ECO:0000256" key="3">
    <source>
        <dbReference type="ARBA" id="ARBA00023242"/>
    </source>
</evidence>
<reference evidence="5 6" key="1">
    <citation type="journal article" date="2017" name="PLoS Biol.">
        <title>The sea cucumber genome provides insights into morphological evolution and visceral regeneration.</title>
        <authorList>
            <person name="Zhang X."/>
            <person name="Sun L."/>
            <person name="Yuan J."/>
            <person name="Sun Y."/>
            <person name="Gao Y."/>
            <person name="Zhang L."/>
            <person name="Li S."/>
            <person name="Dai H."/>
            <person name="Hamel J.F."/>
            <person name="Liu C."/>
            <person name="Yu Y."/>
            <person name="Liu S."/>
            <person name="Lin W."/>
            <person name="Guo K."/>
            <person name="Jin S."/>
            <person name="Xu P."/>
            <person name="Storey K.B."/>
            <person name="Huan P."/>
            <person name="Zhang T."/>
            <person name="Zhou Y."/>
            <person name="Zhang J."/>
            <person name="Lin C."/>
            <person name="Li X."/>
            <person name="Xing L."/>
            <person name="Huo D."/>
            <person name="Sun M."/>
            <person name="Wang L."/>
            <person name="Mercier A."/>
            <person name="Li F."/>
            <person name="Yang H."/>
            <person name="Xiang J."/>
        </authorList>
    </citation>
    <scope>NUCLEOTIDE SEQUENCE [LARGE SCALE GENOMIC DNA]</scope>
    <source>
        <strain evidence="5">Shaxun</strain>
        <tissue evidence="5">Muscle</tissue>
    </source>
</reference>
<dbReference type="AlphaFoldDB" id="A0A2G8JH32"/>
<feature type="compositionally biased region" description="Acidic residues" evidence="4">
    <location>
        <begin position="1"/>
        <end position="35"/>
    </location>
</feature>
<feature type="compositionally biased region" description="Acidic residues" evidence="4">
    <location>
        <begin position="68"/>
        <end position="85"/>
    </location>
</feature>
<feature type="region of interest" description="Disordered" evidence="4">
    <location>
        <begin position="518"/>
        <end position="582"/>
    </location>
</feature>